<evidence type="ECO:0000313" key="2">
    <source>
        <dbReference type="Proteomes" id="UP001152888"/>
    </source>
</evidence>
<organism evidence="1 2">
    <name type="scientific">Acanthoscelides obtectus</name>
    <name type="common">Bean weevil</name>
    <name type="synonym">Bruchus obtectus</name>
    <dbReference type="NCBI Taxonomy" id="200917"/>
    <lineage>
        <taxon>Eukaryota</taxon>
        <taxon>Metazoa</taxon>
        <taxon>Ecdysozoa</taxon>
        <taxon>Arthropoda</taxon>
        <taxon>Hexapoda</taxon>
        <taxon>Insecta</taxon>
        <taxon>Pterygota</taxon>
        <taxon>Neoptera</taxon>
        <taxon>Endopterygota</taxon>
        <taxon>Coleoptera</taxon>
        <taxon>Polyphaga</taxon>
        <taxon>Cucujiformia</taxon>
        <taxon>Chrysomeloidea</taxon>
        <taxon>Chrysomelidae</taxon>
        <taxon>Bruchinae</taxon>
        <taxon>Bruchini</taxon>
        <taxon>Acanthoscelides</taxon>
    </lineage>
</organism>
<comment type="caution">
    <text evidence="1">The sequence shown here is derived from an EMBL/GenBank/DDBJ whole genome shotgun (WGS) entry which is preliminary data.</text>
</comment>
<accession>A0A9P0MFZ7</accession>
<keyword evidence="2" id="KW-1185">Reference proteome</keyword>
<evidence type="ECO:0000313" key="1">
    <source>
        <dbReference type="EMBL" id="CAH2011124.1"/>
    </source>
</evidence>
<dbReference type="EMBL" id="CAKOFQ010008038">
    <property type="protein sequence ID" value="CAH2011124.1"/>
    <property type="molecule type" value="Genomic_DNA"/>
</dbReference>
<sequence length="19" mass="2279">MEMFGTHWVRLEKSCLPTI</sequence>
<name>A0A9P0MFZ7_ACAOB</name>
<protein>
    <submittedName>
        <fullName evidence="1">Uncharacterized protein</fullName>
    </submittedName>
</protein>
<proteinExistence type="predicted"/>
<gene>
    <name evidence="1" type="ORF">ACAOBT_LOCUS31981</name>
</gene>
<reference evidence="1" key="1">
    <citation type="submission" date="2022-03" db="EMBL/GenBank/DDBJ databases">
        <authorList>
            <person name="Sayadi A."/>
        </authorList>
    </citation>
    <scope>NUCLEOTIDE SEQUENCE</scope>
</reference>
<dbReference type="AlphaFoldDB" id="A0A9P0MFZ7"/>
<dbReference type="Proteomes" id="UP001152888">
    <property type="component" value="Unassembled WGS sequence"/>
</dbReference>